<feature type="region of interest" description="Disordered" evidence="1">
    <location>
        <begin position="1"/>
        <end position="22"/>
    </location>
</feature>
<evidence type="ECO:0000256" key="1">
    <source>
        <dbReference type="SAM" id="MobiDB-lite"/>
    </source>
</evidence>
<proteinExistence type="predicted"/>
<comment type="caution">
    <text evidence="2">The sequence shown here is derived from an EMBL/GenBank/DDBJ whole genome shotgun (WGS) entry which is preliminary data.</text>
</comment>
<organism evidence="2 3">
    <name type="scientific">Sulfoacidibacillus thermotolerans</name>
    <name type="common">Acidibacillus sulfuroxidans</name>
    <dbReference type="NCBI Taxonomy" id="1765684"/>
    <lineage>
        <taxon>Bacteria</taxon>
        <taxon>Bacillati</taxon>
        <taxon>Bacillota</taxon>
        <taxon>Bacilli</taxon>
        <taxon>Bacillales</taxon>
        <taxon>Alicyclobacillaceae</taxon>
        <taxon>Sulfoacidibacillus</taxon>
    </lineage>
</organism>
<dbReference type="RefSeq" id="WP_109429349.1">
    <property type="nucleotide sequence ID" value="NZ_MPDK01000002.1"/>
</dbReference>
<keyword evidence="3" id="KW-1185">Reference proteome</keyword>
<dbReference type="Proteomes" id="UP000245380">
    <property type="component" value="Unassembled WGS sequence"/>
</dbReference>
<accession>A0A2U3DBU5</accession>
<dbReference type="AlphaFoldDB" id="A0A2U3DBU5"/>
<gene>
    <name evidence="2" type="ORF">BM613_01285</name>
</gene>
<sequence>MTMESKVTAQFFPEGSTDAQSPHEDIAEGIDRMADEGGGVVDQNFPAGAPILRNDLVRPGSLN</sequence>
<reference evidence="2 3" key="1">
    <citation type="submission" date="2016-11" db="EMBL/GenBank/DDBJ databases">
        <title>Comparative genomics of Acidibacillus ferroxidans species.</title>
        <authorList>
            <person name="Oliveira G."/>
            <person name="Nunes G."/>
            <person name="Oliveira R."/>
            <person name="Araujo F."/>
            <person name="Salim A."/>
            <person name="Scholte L."/>
            <person name="Morais D."/>
            <person name="Nancucheo I."/>
            <person name="Johnson D.B."/>
            <person name="Grail B."/>
            <person name="Bittencourt J."/>
            <person name="Valadares R."/>
        </authorList>
    </citation>
    <scope>NUCLEOTIDE SEQUENCE [LARGE SCALE GENOMIC DNA]</scope>
    <source>
        <strain evidence="2 3">Y002</strain>
    </source>
</reference>
<dbReference type="OrthoDB" id="2991415at2"/>
<dbReference type="EMBL" id="MPDK01000002">
    <property type="protein sequence ID" value="PWI58758.1"/>
    <property type="molecule type" value="Genomic_DNA"/>
</dbReference>
<evidence type="ECO:0000313" key="2">
    <source>
        <dbReference type="EMBL" id="PWI58758.1"/>
    </source>
</evidence>
<name>A0A2U3DBU5_SULT2</name>
<evidence type="ECO:0000313" key="3">
    <source>
        <dbReference type="Proteomes" id="UP000245380"/>
    </source>
</evidence>
<protein>
    <submittedName>
        <fullName evidence="2">Uncharacterized protein</fullName>
    </submittedName>
</protein>